<organism evidence="1 2">
    <name type="scientific">Metschnikowia aff. pulcherrima</name>
    <dbReference type="NCBI Taxonomy" id="2163413"/>
    <lineage>
        <taxon>Eukaryota</taxon>
        <taxon>Fungi</taxon>
        <taxon>Dikarya</taxon>
        <taxon>Ascomycota</taxon>
        <taxon>Saccharomycotina</taxon>
        <taxon>Pichiomycetes</taxon>
        <taxon>Metschnikowiaceae</taxon>
        <taxon>Metschnikowia</taxon>
    </lineage>
</organism>
<evidence type="ECO:0000313" key="1">
    <source>
        <dbReference type="EMBL" id="QBM88150.1"/>
    </source>
</evidence>
<proteinExistence type="predicted"/>
<sequence length="368" mass="41552">MTVPYSVQVVQRAAWGRALNLAPKTILVNSTHSSIMGLKNMFSGQDTKLVPSEPEITEYAPALPEDLNYIPVLPEPVKYDPVAPPSYPAMEMQEIILTKGLTGMSTRAFASENSMRLYKEYTKLLKKHQDFPRAKQNQNNSIGMPLIVSKRAMNLGLGDSTFLKFFECAPAPEAADRLYDKVDNRPIGEALKRKFIGYDRYRLHIKGVETVVIAHTRLPIVDLQINNERFRFVKAVTPLMNPDHFVYELYLLSPEQKSLVDDMGSSLKVTKSNSLLGGQLHNFFPLKLGPSDRSKYVSLHKVGVFEYHRSWEMFKQMKKCLVFSMYTFAAGNPDSNNAVEFRTLIFVAVTLILQSHEDDLQGGRAAVN</sequence>
<accession>A0A4P6XLI7</accession>
<dbReference type="Proteomes" id="UP000292447">
    <property type="component" value="Chromosome III"/>
</dbReference>
<name>A0A4P6XLI7_9ASCO</name>
<evidence type="ECO:0000313" key="2">
    <source>
        <dbReference type="Proteomes" id="UP000292447"/>
    </source>
</evidence>
<dbReference type="AlphaFoldDB" id="A0A4P6XLI7"/>
<keyword evidence="2" id="KW-1185">Reference proteome</keyword>
<protein>
    <submittedName>
        <fullName evidence="1">Uncharacterized protein</fullName>
    </submittedName>
</protein>
<dbReference type="EMBL" id="CP034458">
    <property type="protein sequence ID" value="QBM88150.1"/>
    <property type="molecule type" value="Genomic_DNA"/>
</dbReference>
<gene>
    <name evidence="1" type="ORF">METSCH_C01130</name>
</gene>
<reference evidence="2" key="1">
    <citation type="submission" date="2019-03" db="EMBL/GenBank/DDBJ databases">
        <title>Snf2 controls pulcherriminic acid biosynthesis and connects pigmentation and antifungal activity of the yeast Metschnikowia pulcherrima.</title>
        <authorList>
            <person name="Gore-Lloyd D."/>
            <person name="Sumann I."/>
            <person name="Brachmann A.O."/>
            <person name="Schneeberger K."/>
            <person name="Ortiz-Merino R.A."/>
            <person name="Moreno-Beltran M."/>
            <person name="Schlaefli M."/>
            <person name="Kirner P."/>
            <person name="Santos Kron A."/>
            <person name="Wolfe K.H."/>
            <person name="Piel J."/>
            <person name="Ahrens C.H."/>
            <person name="Henk D."/>
            <person name="Freimoser F.M."/>
        </authorList>
    </citation>
    <scope>NUCLEOTIDE SEQUENCE [LARGE SCALE GENOMIC DNA]</scope>
    <source>
        <strain evidence="2">APC 1.2</strain>
    </source>
</reference>